<evidence type="ECO:0000313" key="3">
    <source>
        <dbReference type="EMBL" id="OIQ85655.1"/>
    </source>
</evidence>
<feature type="domain" description="AB hydrolase-1" evidence="2">
    <location>
        <begin position="55"/>
        <end position="303"/>
    </location>
</feature>
<gene>
    <name evidence="3" type="ORF">GALL_324930</name>
</gene>
<dbReference type="InterPro" id="IPR000639">
    <property type="entry name" value="Epox_hydrolase-like"/>
</dbReference>
<dbReference type="Pfam" id="PF00561">
    <property type="entry name" value="Abhydrolase_1"/>
    <property type="match status" value="1"/>
</dbReference>
<dbReference type="PANTHER" id="PTHR43329">
    <property type="entry name" value="EPOXIDE HYDROLASE"/>
    <property type="match status" value="1"/>
</dbReference>
<dbReference type="PRINTS" id="PR00412">
    <property type="entry name" value="EPOXHYDRLASE"/>
</dbReference>
<evidence type="ECO:0000256" key="1">
    <source>
        <dbReference type="ARBA" id="ARBA00022801"/>
    </source>
</evidence>
<dbReference type="InterPro" id="IPR029058">
    <property type="entry name" value="AB_hydrolase_fold"/>
</dbReference>
<dbReference type="SUPFAM" id="SSF53474">
    <property type="entry name" value="alpha/beta-Hydrolases"/>
    <property type="match status" value="1"/>
</dbReference>
<protein>
    <submittedName>
        <fullName evidence="3">Soluble epoxide hydrolase</fullName>
        <ecNumber evidence="3">3.3.2.10</ecNumber>
    </submittedName>
</protein>
<dbReference type="AlphaFoldDB" id="A0A1J5R0Q1"/>
<dbReference type="InterPro" id="IPR000073">
    <property type="entry name" value="AB_hydrolase_1"/>
</dbReference>
<dbReference type="EC" id="3.3.2.10" evidence="3"/>
<accession>A0A1J5R0Q1</accession>
<dbReference type="EMBL" id="MLJW01000530">
    <property type="protein sequence ID" value="OIQ85655.1"/>
    <property type="molecule type" value="Genomic_DNA"/>
</dbReference>
<organism evidence="3">
    <name type="scientific">mine drainage metagenome</name>
    <dbReference type="NCBI Taxonomy" id="410659"/>
    <lineage>
        <taxon>unclassified sequences</taxon>
        <taxon>metagenomes</taxon>
        <taxon>ecological metagenomes</taxon>
    </lineage>
</organism>
<name>A0A1J5R0Q1_9ZZZZ</name>
<proteinExistence type="predicted"/>
<dbReference type="GO" id="GO:0004301">
    <property type="term" value="F:epoxide hydrolase activity"/>
    <property type="evidence" value="ECO:0007669"/>
    <property type="project" value="UniProtKB-EC"/>
</dbReference>
<dbReference type="Gene3D" id="3.40.50.1820">
    <property type="entry name" value="alpha/beta hydrolase"/>
    <property type="match status" value="1"/>
</dbReference>
<evidence type="ECO:0000259" key="2">
    <source>
        <dbReference type="Pfam" id="PF00561"/>
    </source>
</evidence>
<sequence>MPPAHPASTERGRFARVSVDSTTVLIEGPWRHQFVPANGARFHVAVAGPDDRDVPLVVLLHGFPEFWWAWRHQIVTLADAGYRVAAMDLRGTGASDKPPIGYDVPTLCRDVAGLVRSLGVDRAVIVGHGVGGSVAWAMPSLEPMVTAAVGSIAMPHPVHARALGRAALTPTALRHLMYFQLPTLPERSMTRTDLVPRLLREWGADGWLTADAAETYRVAAQVPFAAHSAMERLRWLVRSTPRTDGRRYLARLRTPVPVPVLQVHGAEDRCRPAATAPAPASLVGSGYRFELVPGAGHFVPEEAADAVGAILLDWLADVAPLTA</sequence>
<comment type="caution">
    <text evidence="3">The sequence shown here is derived from an EMBL/GenBank/DDBJ whole genome shotgun (WGS) entry which is preliminary data.</text>
</comment>
<reference evidence="3" key="1">
    <citation type="submission" date="2016-10" db="EMBL/GenBank/DDBJ databases">
        <title>Sequence of Gallionella enrichment culture.</title>
        <authorList>
            <person name="Poehlein A."/>
            <person name="Muehling M."/>
            <person name="Daniel R."/>
        </authorList>
    </citation>
    <scope>NUCLEOTIDE SEQUENCE</scope>
</reference>
<keyword evidence="1 3" id="KW-0378">Hydrolase</keyword>